<accession>A0A8J6NQ43</accession>
<evidence type="ECO:0000313" key="3">
    <source>
        <dbReference type="Proteomes" id="UP000605201"/>
    </source>
</evidence>
<dbReference type="AlphaFoldDB" id="A0A8J6NQ43"/>
<dbReference type="Proteomes" id="UP000605201">
    <property type="component" value="Unassembled WGS sequence"/>
</dbReference>
<dbReference type="InterPro" id="IPR033469">
    <property type="entry name" value="CYTH-like_dom_sf"/>
</dbReference>
<gene>
    <name evidence="2" type="primary">cyaB</name>
    <name evidence="2" type="ORF">H8D96_00125</name>
</gene>
<dbReference type="Pfam" id="PF01928">
    <property type="entry name" value="CYTH"/>
    <property type="match status" value="1"/>
</dbReference>
<evidence type="ECO:0000259" key="1">
    <source>
        <dbReference type="PROSITE" id="PS51707"/>
    </source>
</evidence>
<protein>
    <submittedName>
        <fullName evidence="2">Class IV adenylate cyclase</fullName>
    </submittedName>
</protein>
<dbReference type="EMBL" id="JACNIG010000008">
    <property type="protein sequence ID" value="MBC8430304.1"/>
    <property type="molecule type" value="Genomic_DNA"/>
</dbReference>
<sequence length="205" mass="24514">MEYIETEVKFNLSDVQSVRERIMELGADVKNRVFETNMRFDDVHESLFRNKSLLRLRRDAKNRLTYKSEPAIKDDQFKTFRELEVQVSDFTTMKLILEHLGFHQAQIYEKWRETFIFNDTILCLDTMPFGDFLEIEGKKEYIKAAASKIGLQWEKRITLNYLAIFDIIRQKLNLPFTDVTFDNFKKISIDFTKYRHLIEADLMNS</sequence>
<dbReference type="PANTHER" id="PTHR21028">
    <property type="entry name" value="SI:CH211-156B7.4"/>
    <property type="match status" value="1"/>
</dbReference>
<evidence type="ECO:0000313" key="2">
    <source>
        <dbReference type="EMBL" id="MBC8430304.1"/>
    </source>
</evidence>
<dbReference type="InterPro" id="IPR023577">
    <property type="entry name" value="CYTH_domain"/>
</dbReference>
<proteinExistence type="predicted"/>
<dbReference type="InterPro" id="IPR008173">
    <property type="entry name" value="Adenylyl_cyclase_CyaB"/>
</dbReference>
<dbReference type="PANTHER" id="PTHR21028:SF2">
    <property type="entry name" value="CYTH DOMAIN-CONTAINING PROTEIN"/>
    <property type="match status" value="1"/>
</dbReference>
<dbReference type="SUPFAM" id="SSF55154">
    <property type="entry name" value="CYTH-like phosphatases"/>
    <property type="match status" value="1"/>
</dbReference>
<comment type="caution">
    <text evidence="2">The sequence shown here is derived from an EMBL/GenBank/DDBJ whole genome shotgun (WGS) entry which is preliminary data.</text>
</comment>
<reference evidence="2 3" key="1">
    <citation type="submission" date="2020-08" db="EMBL/GenBank/DDBJ databases">
        <title>Bridging the membrane lipid divide: bacteria of the FCB group superphylum have the potential to synthesize archaeal ether lipids.</title>
        <authorList>
            <person name="Villanueva L."/>
            <person name="Von Meijenfeldt F.A.B."/>
            <person name="Westbye A.B."/>
            <person name="Yadav S."/>
            <person name="Hopmans E.C."/>
            <person name="Dutilh B.E."/>
            <person name="Sinninghe Damste J.S."/>
        </authorList>
    </citation>
    <scope>NUCLEOTIDE SEQUENCE [LARGE SCALE GENOMIC DNA]</scope>
    <source>
        <strain evidence="2">NIOZ-UU17</strain>
    </source>
</reference>
<dbReference type="CDD" id="cd07890">
    <property type="entry name" value="CYTH-like_AC_IV-like"/>
    <property type="match status" value="1"/>
</dbReference>
<dbReference type="Gene3D" id="2.40.320.10">
    <property type="entry name" value="Hypothetical Protein Pfu-838710-001"/>
    <property type="match status" value="1"/>
</dbReference>
<feature type="domain" description="CYTH" evidence="1">
    <location>
        <begin position="3"/>
        <end position="167"/>
    </location>
</feature>
<dbReference type="PROSITE" id="PS51707">
    <property type="entry name" value="CYTH"/>
    <property type="match status" value="1"/>
</dbReference>
<organism evidence="2 3">
    <name type="scientific">Candidatus Desulfatibia vada</name>
    <dbReference type="NCBI Taxonomy" id="2841696"/>
    <lineage>
        <taxon>Bacteria</taxon>
        <taxon>Pseudomonadati</taxon>
        <taxon>Thermodesulfobacteriota</taxon>
        <taxon>Desulfobacteria</taxon>
        <taxon>Desulfobacterales</taxon>
        <taxon>Desulfobacterales incertae sedis</taxon>
        <taxon>Candidatus Desulfatibia</taxon>
    </lineage>
</organism>
<dbReference type="NCBIfam" id="TIGR00318">
    <property type="entry name" value="cyaB"/>
    <property type="match status" value="1"/>
</dbReference>
<name>A0A8J6NQ43_9BACT</name>